<accession>A0A5A7PLE5</accession>
<evidence type="ECO:0000256" key="1">
    <source>
        <dbReference type="ARBA" id="ARBA00009207"/>
    </source>
</evidence>
<protein>
    <submittedName>
        <fullName evidence="3">Serine/threonine protein phosphatase 4 regulatory subunit</fullName>
    </submittedName>
</protein>
<keyword evidence="4" id="KW-1185">Reference proteome</keyword>
<proteinExistence type="inferred from homology"/>
<dbReference type="InterPro" id="IPR015267">
    <property type="entry name" value="PPP4R2"/>
</dbReference>
<dbReference type="PANTHER" id="PTHR16487">
    <property type="entry name" value="PPP4R2-RELATED PROTEIN"/>
    <property type="match status" value="1"/>
</dbReference>
<name>A0A5A7PLE5_STRAF</name>
<feature type="compositionally biased region" description="Polar residues" evidence="2">
    <location>
        <begin position="290"/>
        <end position="305"/>
    </location>
</feature>
<dbReference type="GO" id="GO:0005634">
    <property type="term" value="C:nucleus"/>
    <property type="evidence" value="ECO:0007669"/>
    <property type="project" value="TreeGrafter"/>
</dbReference>
<dbReference type="OrthoDB" id="341898at2759"/>
<feature type="region of interest" description="Disordered" evidence="2">
    <location>
        <begin position="246"/>
        <end position="305"/>
    </location>
</feature>
<evidence type="ECO:0000313" key="3">
    <source>
        <dbReference type="EMBL" id="GER33468.1"/>
    </source>
</evidence>
<dbReference type="GO" id="GO:0005737">
    <property type="term" value="C:cytoplasm"/>
    <property type="evidence" value="ECO:0007669"/>
    <property type="project" value="TreeGrafter"/>
</dbReference>
<evidence type="ECO:0000313" key="4">
    <source>
        <dbReference type="Proteomes" id="UP000325081"/>
    </source>
</evidence>
<organism evidence="3 4">
    <name type="scientific">Striga asiatica</name>
    <name type="common">Asiatic witchweed</name>
    <name type="synonym">Buchnera asiatica</name>
    <dbReference type="NCBI Taxonomy" id="4170"/>
    <lineage>
        <taxon>Eukaryota</taxon>
        <taxon>Viridiplantae</taxon>
        <taxon>Streptophyta</taxon>
        <taxon>Embryophyta</taxon>
        <taxon>Tracheophyta</taxon>
        <taxon>Spermatophyta</taxon>
        <taxon>Magnoliopsida</taxon>
        <taxon>eudicotyledons</taxon>
        <taxon>Gunneridae</taxon>
        <taxon>Pentapetalae</taxon>
        <taxon>asterids</taxon>
        <taxon>lamiids</taxon>
        <taxon>Lamiales</taxon>
        <taxon>Orobanchaceae</taxon>
        <taxon>Buchnereae</taxon>
        <taxon>Striga</taxon>
    </lineage>
</organism>
<dbReference type="GO" id="GO:0019888">
    <property type="term" value="F:protein phosphatase regulator activity"/>
    <property type="evidence" value="ECO:0007669"/>
    <property type="project" value="InterPro"/>
</dbReference>
<evidence type="ECO:0000256" key="2">
    <source>
        <dbReference type="SAM" id="MobiDB-lite"/>
    </source>
</evidence>
<reference evidence="4" key="1">
    <citation type="journal article" date="2019" name="Curr. Biol.">
        <title>Genome Sequence of Striga asiatica Provides Insight into the Evolution of Plant Parasitism.</title>
        <authorList>
            <person name="Yoshida S."/>
            <person name="Kim S."/>
            <person name="Wafula E.K."/>
            <person name="Tanskanen J."/>
            <person name="Kim Y.M."/>
            <person name="Honaas L."/>
            <person name="Yang Z."/>
            <person name="Spallek T."/>
            <person name="Conn C.E."/>
            <person name="Ichihashi Y."/>
            <person name="Cheong K."/>
            <person name="Cui S."/>
            <person name="Der J.P."/>
            <person name="Gundlach H."/>
            <person name="Jiao Y."/>
            <person name="Hori C."/>
            <person name="Ishida J.K."/>
            <person name="Kasahara H."/>
            <person name="Kiba T."/>
            <person name="Kim M.S."/>
            <person name="Koo N."/>
            <person name="Laohavisit A."/>
            <person name="Lee Y.H."/>
            <person name="Lumba S."/>
            <person name="McCourt P."/>
            <person name="Mortimer J.C."/>
            <person name="Mutuku J.M."/>
            <person name="Nomura T."/>
            <person name="Sasaki-Sekimoto Y."/>
            <person name="Seto Y."/>
            <person name="Wang Y."/>
            <person name="Wakatake T."/>
            <person name="Sakakibara H."/>
            <person name="Demura T."/>
            <person name="Yamaguchi S."/>
            <person name="Yoneyama K."/>
            <person name="Manabe R.I."/>
            <person name="Nelson D.C."/>
            <person name="Schulman A.H."/>
            <person name="Timko M.P."/>
            <person name="dePamphilis C.W."/>
            <person name="Choi D."/>
            <person name="Shirasu K."/>
        </authorList>
    </citation>
    <scope>NUCLEOTIDE SEQUENCE [LARGE SCALE GENOMIC DNA]</scope>
    <source>
        <strain evidence="4">cv. UVA1</strain>
    </source>
</reference>
<comment type="caution">
    <text evidence="3">The sequence shown here is derived from an EMBL/GenBank/DDBJ whole genome shotgun (WGS) entry which is preliminary data.</text>
</comment>
<dbReference type="PANTHER" id="PTHR16487:SF0">
    <property type="entry name" value="PROTEIN PHOSPHATASE 4 REGULATORY SUBUNIT 2-RELATED"/>
    <property type="match status" value="1"/>
</dbReference>
<dbReference type="Pfam" id="PF09184">
    <property type="entry name" value="PPP4R2"/>
    <property type="match status" value="1"/>
</dbReference>
<gene>
    <name evidence="3" type="ORF">STAS_09601</name>
</gene>
<dbReference type="Proteomes" id="UP000325081">
    <property type="component" value="Unassembled WGS sequence"/>
</dbReference>
<dbReference type="EMBL" id="BKCP01004738">
    <property type="protein sequence ID" value="GER33468.1"/>
    <property type="molecule type" value="Genomic_DNA"/>
</dbReference>
<dbReference type="AlphaFoldDB" id="A0A5A7PLE5"/>
<dbReference type="GO" id="GO:0030289">
    <property type="term" value="C:protein phosphatase 4 complex"/>
    <property type="evidence" value="ECO:0007669"/>
    <property type="project" value="InterPro"/>
</dbReference>
<sequence>MQKHHFVFVYFSRTVRISSHFPSPSLTCTSPLKRGITPFVNLVLFKLYELPPNQLMATSVNEILENPSVLENSSVVDDGVLRDNCAPEVLPNHGMQQDSQTTFSEEEVRAALQKSASTGEFWLDWGNLKSILSYHLKQVLSQYPEASMTSEQQITSLGETFQELVERLDHALHSFDKGPPFTLQRLCEILLAPRSMYPKLSKLSLALEKNLLVTSMLTVSTDPYPIATEQNSNGAHEESVVAQPHPELAENGAENPSTDDRDEIMAEVQEAETGENTTMDMETTEDNIKSSRPNPSPTQSMQKES</sequence>
<comment type="similarity">
    <text evidence="1">Belongs to the PPP4R2 family.</text>
</comment>